<dbReference type="EMBL" id="FNQC01000010">
    <property type="protein sequence ID" value="SDZ31167.1"/>
    <property type="molecule type" value="Genomic_DNA"/>
</dbReference>
<name>A0A1H3S029_9BACT</name>
<sequence length="68" mass="7934">MYIRNIARRCQNLENHCQKSKLKASSVFNPFSFNMYLTRILRHWKSNVNALTFGCSMKAYASNGDFIP</sequence>
<reference evidence="1 2" key="1">
    <citation type="submission" date="2016-10" db="EMBL/GenBank/DDBJ databases">
        <authorList>
            <person name="Varghese N."/>
            <person name="Submissions S."/>
        </authorList>
    </citation>
    <scope>NUCLEOTIDE SEQUENCE [LARGE SCALE GENOMIC DNA]</scope>
    <source>
        <strain evidence="1 2">DSM 17997</strain>
    </source>
</reference>
<keyword evidence="2" id="KW-1185">Reference proteome</keyword>
<comment type="caution">
    <text evidence="1">The sequence shown here is derived from an EMBL/GenBank/DDBJ whole genome shotgun (WGS) entry which is preliminary data.</text>
</comment>
<evidence type="ECO:0000313" key="1">
    <source>
        <dbReference type="EMBL" id="SDZ31167.1"/>
    </source>
</evidence>
<dbReference type="Proteomes" id="UP000199663">
    <property type="component" value="Unassembled WGS sequence"/>
</dbReference>
<organism evidence="1 2">
    <name type="scientific">Rhodonellum ikkaensis</name>
    <dbReference type="NCBI Taxonomy" id="336829"/>
    <lineage>
        <taxon>Bacteria</taxon>
        <taxon>Pseudomonadati</taxon>
        <taxon>Bacteroidota</taxon>
        <taxon>Cytophagia</taxon>
        <taxon>Cytophagales</taxon>
        <taxon>Cytophagaceae</taxon>
        <taxon>Rhodonellum</taxon>
    </lineage>
</organism>
<feature type="non-terminal residue" evidence="1">
    <location>
        <position position="68"/>
    </location>
</feature>
<accession>A0A1H3S029</accession>
<gene>
    <name evidence="1" type="ORF">SAMN05444412_1101</name>
</gene>
<proteinExistence type="predicted"/>
<protein>
    <submittedName>
        <fullName evidence="1">Uncharacterized protein</fullName>
    </submittedName>
</protein>
<evidence type="ECO:0000313" key="2">
    <source>
        <dbReference type="Proteomes" id="UP000199663"/>
    </source>
</evidence>